<dbReference type="STRING" id="1346286.SAMN05444362_108125"/>
<dbReference type="RefSeq" id="WP_062178020.1">
    <property type="nucleotide sequence ID" value="NZ_BBXL01000004.1"/>
</dbReference>
<reference evidence="8" key="1">
    <citation type="submission" date="2016-11" db="EMBL/GenBank/DDBJ databases">
        <authorList>
            <person name="Varghese N."/>
            <person name="Submissions S."/>
        </authorList>
    </citation>
    <scope>NUCLEOTIDE SEQUENCE [LARGE SCALE GENOMIC DNA]</scope>
    <source>
        <strain evidence="8">DSM 27370</strain>
    </source>
</reference>
<dbReference type="GO" id="GO:0009245">
    <property type="term" value="P:lipid A biosynthetic process"/>
    <property type="evidence" value="ECO:0007669"/>
    <property type="project" value="UniProtKB-KW"/>
</dbReference>
<dbReference type="EMBL" id="FQUC01000008">
    <property type="protein sequence ID" value="SHF63853.1"/>
    <property type="molecule type" value="Genomic_DNA"/>
</dbReference>
<keyword evidence="5 7" id="KW-0012">Acyltransferase</keyword>
<dbReference type="PANTHER" id="PTHR43480">
    <property type="entry name" value="ACYL-[ACYL-CARRIER-PROTEIN]--UDP-N-ACETYLGLUCOSAMINE O-ACYLTRANSFERASE"/>
    <property type="match status" value="1"/>
</dbReference>
<dbReference type="PIRSF" id="PIRSF000456">
    <property type="entry name" value="UDP-GlcNAc_acltr"/>
    <property type="match status" value="1"/>
</dbReference>
<dbReference type="InterPro" id="IPR010137">
    <property type="entry name" value="Lipid_A_LpxA"/>
</dbReference>
<dbReference type="CDD" id="cd03351">
    <property type="entry name" value="LbH_UDP-GlcNAc_AT"/>
    <property type="match status" value="1"/>
</dbReference>
<dbReference type="Pfam" id="PF13720">
    <property type="entry name" value="Acetyltransf_11"/>
    <property type="match status" value="1"/>
</dbReference>
<accession>A0A1M5D9W6</accession>
<sequence length="260" mass="28495">MSDISPNAFVHPNAKLGKDVIIEPFSYIDDNTEIGDGTHIMSGANIRYGARIGKYCVIHPGAVVAGVPQDLKFKGEDSLAIIGDNTIIRECATISRGTSSKGTTRVGSYCLLMAYSHVAHDCVLKDHIILGNATQLAGEVEVDDFAILSGGTLVHQFTRIGKHVMIQGGTRLGKDIPPFVIAGREPVTYAGINLVGLRRRNFSNDRINQIQEIYRLLYQSGLNFSDAVVKIEQEFERTPEMEMIVDFVKSSPRGIVRGYL</sequence>
<dbReference type="PANTHER" id="PTHR43480:SF1">
    <property type="entry name" value="ACYL-[ACYL-CARRIER-PROTEIN]--UDP-N-ACETYLGLUCOSAMINE O-ACYLTRANSFERASE, MITOCHONDRIAL-RELATED"/>
    <property type="match status" value="1"/>
</dbReference>
<dbReference type="Gene3D" id="2.160.10.10">
    <property type="entry name" value="Hexapeptide repeat proteins"/>
    <property type="match status" value="1"/>
</dbReference>
<dbReference type="InterPro" id="IPR011004">
    <property type="entry name" value="Trimer_LpxA-like_sf"/>
</dbReference>
<keyword evidence="4" id="KW-0443">Lipid metabolism</keyword>
<organism evidence="7 8">
    <name type="scientific">Dysgonomonas macrotermitis</name>
    <dbReference type="NCBI Taxonomy" id="1346286"/>
    <lineage>
        <taxon>Bacteria</taxon>
        <taxon>Pseudomonadati</taxon>
        <taxon>Bacteroidota</taxon>
        <taxon>Bacteroidia</taxon>
        <taxon>Bacteroidales</taxon>
        <taxon>Dysgonomonadaceae</taxon>
        <taxon>Dysgonomonas</taxon>
    </lineage>
</organism>
<dbReference type="Gene3D" id="1.20.1180.10">
    <property type="entry name" value="Udp N-acetylglucosamine O-acyltransferase, C-terminal domain"/>
    <property type="match status" value="1"/>
</dbReference>
<dbReference type="InterPro" id="IPR037157">
    <property type="entry name" value="Acetyltransf_C_sf"/>
</dbReference>
<dbReference type="NCBIfam" id="NF003657">
    <property type="entry name" value="PRK05289.1"/>
    <property type="match status" value="1"/>
</dbReference>
<gene>
    <name evidence="7" type="ORF">SAMN05444362_108125</name>
</gene>
<keyword evidence="3 7" id="KW-0808">Transferase</keyword>
<protein>
    <submittedName>
        <fullName evidence="7">Acyl-[acyl-carrier-protein]--UDP-N-acetylglucosamine O-acyltransferase</fullName>
    </submittedName>
</protein>
<dbReference type="Pfam" id="PF00132">
    <property type="entry name" value="Hexapep"/>
    <property type="match status" value="1"/>
</dbReference>
<dbReference type="NCBIfam" id="TIGR01852">
    <property type="entry name" value="lipid_A_lpxA"/>
    <property type="match status" value="1"/>
</dbReference>
<dbReference type="AlphaFoldDB" id="A0A1M5D9W6"/>
<name>A0A1M5D9W6_9BACT</name>
<evidence type="ECO:0000256" key="1">
    <source>
        <dbReference type="ARBA" id="ARBA00022516"/>
    </source>
</evidence>
<evidence type="ECO:0000256" key="5">
    <source>
        <dbReference type="ARBA" id="ARBA00023315"/>
    </source>
</evidence>
<dbReference type="SUPFAM" id="SSF51161">
    <property type="entry name" value="Trimeric LpxA-like enzymes"/>
    <property type="match status" value="1"/>
</dbReference>
<evidence type="ECO:0000259" key="6">
    <source>
        <dbReference type="Pfam" id="PF13720"/>
    </source>
</evidence>
<evidence type="ECO:0000256" key="3">
    <source>
        <dbReference type="ARBA" id="ARBA00022679"/>
    </source>
</evidence>
<dbReference type="OrthoDB" id="9807278at2"/>
<dbReference type="Proteomes" id="UP000184480">
    <property type="component" value="Unassembled WGS sequence"/>
</dbReference>
<evidence type="ECO:0000256" key="2">
    <source>
        <dbReference type="ARBA" id="ARBA00022556"/>
    </source>
</evidence>
<dbReference type="InterPro" id="IPR029098">
    <property type="entry name" value="Acetyltransf_C"/>
</dbReference>
<feature type="domain" description="UDP N-acetylglucosamine O-acyltransferase C-terminal" evidence="6">
    <location>
        <begin position="175"/>
        <end position="256"/>
    </location>
</feature>
<evidence type="ECO:0000313" key="8">
    <source>
        <dbReference type="Proteomes" id="UP000184480"/>
    </source>
</evidence>
<keyword evidence="8" id="KW-1185">Reference proteome</keyword>
<proteinExistence type="predicted"/>
<dbReference type="InterPro" id="IPR001451">
    <property type="entry name" value="Hexapep"/>
</dbReference>
<evidence type="ECO:0000256" key="4">
    <source>
        <dbReference type="ARBA" id="ARBA00023098"/>
    </source>
</evidence>
<keyword evidence="2" id="KW-0441">Lipid A biosynthesis</keyword>
<evidence type="ECO:0000313" key="7">
    <source>
        <dbReference type="EMBL" id="SHF63853.1"/>
    </source>
</evidence>
<dbReference type="GO" id="GO:0008780">
    <property type="term" value="F:acyl-[acyl-carrier-protein]-UDP-N-acetylglucosamine O-acyltransferase activity"/>
    <property type="evidence" value="ECO:0007669"/>
    <property type="project" value="InterPro"/>
</dbReference>
<keyword evidence="1" id="KW-0444">Lipid biosynthesis</keyword>
<dbReference type="GO" id="GO:0016020">
    <property type="term" value="C:membrane"/>
    <property type="evidence" value="ECO:0007669"/>
    <property type="project" value="GOC"/>
</dbReference>